<reference evidence="1" key="1">
    <citation type="submission" date="2021-06" db="EMBL/GenBank/DDBJ databases">
        <authorList>
            <person name="Kallberg Y."/>
            <person name="Tangrot J."/>
            <person name="Rosling A."/>
        </authorList>
    </citation>
    <scope>NUCLEOTIDE SEQUENCE</scope>
    <source>
        <strain evidence="1">IN212</strain>
    </source>
</reference>
<protein>
    <submittedName>
        <fullName evidence="1">2052_t:CDS:1</fullName>
    </submittedName>
</protein>
<keyword evidence="2" id="KW-1185">Reference proteome</keyword>
<accession>A0A9N9JES9</accession>
<gene>
    <name evidence="1" type="ORF">RFULGI_LOCUS15414</name>
</gene>
<comment type="caution">
    <text evidence="1">The sequence shown here is derived from an EMBL/GenBank/DDBJ whole genome shotgun (WGS) entry which is preliminary data.</text>
</comment>
<dbReference type="EMBL" id="CAJVPZ010049352">
    <property type="protein sequence ID" value="CAG8775729.1"/>
    <property type="molecule type" value="Genomic_DNA"/>
</dbReference>
<evidence type="ECO:0000313" key="2">
    <source>
        <dbReference type="Proteomes" id="UP000789396"/>
    </source>
</evidence>
<evidence type="ECO:0000313" key="1">
    <source>
        <dbReference type="EMBL" id="CAG8775729.1"/>
    </source>
</evidence>
<sequence>FAHLDNIRGSYIFTHKVHKEMSFKLQWGKEFVKEMELEILTEDTRDIKDDNIDQFALLISNPISIRSK</sequence>
<organism evidence="1 2">
    <name type="scientific">Racocetra fulgida</name>
    <dbReference type="NCBI Taxonomy" id="60492"/>
    <lineage>
        <taxon>Eukaryota</taxon>
        <taxon>Fungi</taxon>
        <taxon>Fungi incertae sedis</taxon>
        <taxon>Mucoromycota</taxon>
        <taxon>Glomeromycotina</taxon>
        <taxon>Glomeromycetes</taxon>
        <taxon>Diversisporales</taxon>
        <taxon>Gigasporaceae</taxon>
        <taxon>Racocetra</taxon>
    </lineage>
</organism>
<proteinExistence type="predicted"/>
<dbReference type="Proteomes" id="UP000789396">
    <property type="component" value="Unassembled WGS sequence"/>
</dbReference>
<dbReference type="AlphaFoldDB" id="A0A9N9JES9"/>
<feature type="non-terminal residue" evidence="1">
    <location>
        <position position="68"/>
    </location>
</feature>
<feature type="non-terminal residue" evidence="1">
    <location>
        <position position="1"/>
    </location>
</feature>
<name>A0A9N9JES9_9GLOM</name>